<keyword evidence="3" id="KW-1185">Reference proteome</keyword>
<comment type="caution">
    <text evidence="2">The sequence shown here is derived from an EMBL/GenBank/DDBJ whole genome shotgun (WGS) entry which is preliminary data.</text>
</comment>
<reference evidence="2 3" key="1">
    <citation type="submission" date="2017-08" db="EMBL/GenBank/DDBJ databases">
        <title>Acidophilic green algal genome provides insights into adaptation to an acidic environment.</title>
        <authorList>
            <person name="Hirooka S."/>
            <person name="Hirose Y."/>
            <person name="Kanesaki Y."/>
            <person name="Higuchi S."/>
            <person name="Fujiwara T."/>
            <person name="Onuma R."/>
            <person name="Era A."/>
            <person name="Ohbayashi R."/>
            <person name="Uzuka A."/>
            <person name="Nozaki H."/>
            <person name="Yoshikawa H."/>
            <person name="Miyagishima S.Y."/>
        </authorList>
    </citation>
    <scope>NUCLEOTIDE SEQUENCE [LARGE SCALE GENOMIC DNA]</scope>
    <source>
        <strain evidence="2 3">NIES-2499</strain>
    </source>
</reference>
<protein>
    <submittedName>
        <fullName evidence="2">Uncharacterized protein</fullName>
    </submittedName>
</protein>
<feature type="region of interest" description="Disordered" evidence="1">
    <location>
        <begin position="129"/>
        <end position="175"/>
    </location>
</feature>
<feature type="compositionally biased region" description="Basic and acidic residues" evidence="1">
    <location>
        <begin position="737"/>
        <end position="754"/>
    </location>
</feature>
<name>A0A250XCJ5_9CHLO</name>
<accession>A0A250XCJ5</accession>
<evidence type="ECO:0000313" key="2">
    <source>
        <dbReference type="EMBL" id="GAX80798.1"/>
    </source>
</evidence>
<gene>
    <name evidence="2" type="ORF">CEUSTIGMA_g8234.t1</name>
</gene>
<feature type="region of interest" description="Disordered" evidence="1">
    <location>
        <begin position="733"/>
        <end position="756"/>
    </location>
</feature>
<evidence type="ECO:0000256" key="1">
    <source>
        <dbReference type="SAM" id="MobiDB-lite"/>
    </source>
</evidence>
<proteinExistence type="predicted"/>
<feature type="region of interest" description="Disordered" evidence="1">
    <location>
        <begin position="268"/>
        <end position="294"/>
    </location>
</feature>
<feature type="region of interest" description="Disordered" evidence="1">
    <location>
        <begin position="69"/>
        <end position="108"/>
    </location>
</feature>
<dbReference type="AlphaFoldDB" id="A0A250XCJ5"/>
<organism evidence="2 3">
    <name type="scientific">Chlamydomonas eustigma</name>
    <dbReference type="NCBI Taxonomy" id="1157962"/>
    <lineage>
        <taxon>Eukaryota</taxon>
        <taxon>Viridiplantae</taxon>
        <taxon>Chlorophyta</taxon>
        <taxon>core chlorophytes</taxon>
        <taxon>Chlorophyceae</taxon>
        <taxon>CS clade</taxon>
        <taxon>Chlamydomonadales</taxon>
        <taxon>Chlamydomonadaceae</taxon>
        <taxon>Chlamydomonas</taxon>
    </lineage>
</organism>
<dbReference type="EMBL" id="BEGY01000057">
    <property type="protein sequence ID" value="GAX80798.1"/>
    <property type="molecule type" value="Genomic_DNA"/>
</dbReference>
<evidence type="ECO:0000313" key="3">
    <source>
        <dbReference type="Proteomes" id="UP000232323"/>
    </source>
</evidence>
<dbReference type="Proteomes" id="UP000232323">
    <property type="component" value="Unassembled WGS sequence"/>
</dbReference>
<sequence length="876" mass="95920">MPSGTCTVSCCKLLAVFIIAYYVHGLQAMIAEHSQCDSEGNHLRDMYSVQMQQKPRKPALWNSLKTFRSPAHGRSSPIALGNNSIPDSLSEPLHSSAEATSGNENPKAVHSFTLDDTFLVTSGSMHHGGYLKPRMHGPTGHPSSYRNHSPAEHQRAGRGSYRPTPNIPENPSSSRLPWRALQAAIARSSMASSLAGTFSPWSPMSRPNSAYPLSGNSLHSGHTSCPNSAYPLSGNSFHSGHTSRPNSAYRPNSAFQPSYALSTLPLSSCHDEQHSKENATSADKNIHSPEQRAAGTAKGILINLNDKQEVMKWAPSGLTVAPGNSQHNAHASGCGSHEEDTAVSGSFLTGSEFSDQLARVDHHSSPITSSVTAIKDPSIALHTTVLPAMLTPLAEVSSSLWPSVLTRKKRVASSRSSSRGIILQNTAKQTGAYSRRVQSAVPSSIAASKGVHVDMTPIANMAPHQSYDLIDCGNNSQADDVPVGSHAMYDEVGPPLAVCGQAGMAVVQCQPKSAGESILAINTQVPAEQLDAPPSSIFIPSVMTPVQLTVSHRPSTASSVSSRVVDLNNPSVLQRWASGLMSDQNQSFRQAILKDLDEGGGFETDFKTGFQGTPSFSGDEVTHGDMFASLLNMQHLQRWDAPRSSWPYKTSFRNSFCSTLKDAQDYKAFLASAQLEMSRRLYANPNVEMKEEDIGPDKEFLATTEEPRANEKECCPVIEDFYVAEVAEDLLQENDQETVKENDQETVKENHQEPVEEDPLFEEPLVDPILNKFQIEMAFFEALSTDAQKRFFENRKAHEEYAARMKLLDIGIQAQLSQFDKLVAELKAEIVKTQRLFFHRRVWREACTWLHQPSTALGRCVKDEKLFEDKSYLFEG</sequence>